<organism evidence="2 3">
    <name type="scientific">Spirodela intermedia</name>
    <name type="common">Intermediate duckweed</name>
    <dbReference type="NCBI Taxonomy" id="51605"/>
    <lineage>
        <taxon>Eukaryota</taxon>
        <taxon>Viridiplantae</taxon>
        <taxon>Streptophyta</taxon>
        <taxon>Embryophyta</taxon>
        <taxon>Tracheophyta</taxon>
        <taxon>Spermatophyta</taxon>
        <taxon>Magnoliopsida</taxon>
        <taxon>Liliopsida</taxon>
        <taxon>Araceae</taxon>
        <taxon>Lemnoideae</taxon>
        <taxon>Spirodela</taxon>
    </lineage>
</organism>
<evidence type="ECO:0000313" key="3">
    <source>
        <dbReference type="Proteomes" id="UP000663760"/>
    </source>
</evidence>
<evidence type="ECO:0000313" key="2">
    <source>
        <dbReference type="EMBL" id="CAA7392883.1"/>
    </source>
</evidence>
<keyword evidence="3" id="KW-1185">Reference proteome</keyword>
<name>A0A7I8K802_SPIIN</name>
<dbReference type="EMBL" id="LR746266">
    <property type="protein sequence ID" value="CAA7392883.1"/>
    <property type="molecule type" value="Genomic_DNA"/>
</dbReference>
<accession>A0A7I8K802</accession>
<dbReference type="AlphaFoldDB" id="A0A7I8K802"/>
<proteinExistence type="predicted"/>
<sequence length="94" mass="9925">MVKLTRRSTSVSWLTSQCTKVTDGERDAAKCSPAMSSTSATTTLAPCQTNSLAVASPMPLDPPVTTATLPSSLCQPVQLSYRGCPHGDHLLQFS</sequence>
<protein>
    <submittedName>
        <fullName evidence="2">Uncharacterized protein</fullName>
    </submittedName>
</protein>
<reference evidence="2" key="1">
    <citation type="submission" date="2020-02" db="EMBL/GenBank/DDBJ databases">
        <authorList>
            <person name="Scholz U."/>
            <person name="Mascher M."/>
            <person name="Fiebig A."/>
        </authorList>
    </citation>
    <scope>NUCLEOTIDE SEQUENCE</scope>
</reference>
<evidence type="ECO:0000313" key="1">
    <source>
        <dbReference type="EMBL" id="CAA2617226.1"/>
    </source>
</evidence>
<gene>
    <name evidence="1" type="ORF">SI7747_03003395</name>
    <name evidence="2" type="ORF">SI8410_03003722</name>
</gene>
<dbReference type="Proteomes" id="UP000663760">
    <property type="component" value="Chromosome 3"/>
</dbReference>
<dbReference type="EMBL" id="LR743590">
    <property type="protein sequence ID" value="CAA2617226.1"/>
    <property type="molecule type" value="Genomic_DNA"/>
</dbReference>